<proteinExistence type="predicted"/>
<evidence type="ECO:0000313" key="2">
    <source>
        <dbReference type="Proteomes" id="UP000593574"/>
    </source>
</evidence>
<name>A0A7J8ZBA7_9ROSI</name>
<evidence type="ECO:0008006" key="3">
    <source>
        <dbReference type="Google" id="ProtNLM"/>
    </source>
</evidence>
<dbReference type="Proteomes" id="UP000593574">
    <property type="component" value="Unassembled WGS sequence"/>
</dbReference>
<feature type="non-terminal residue" evidence="1">
    <location>
        <position position="187"/>
    </location>
</feature>
<protein>
    <recommendedName>
        <fullName evidence="3">RNase H type-1 domain-containing protein</fullName>
    </recommendedName>
</protein>
<reference evidence="1 2" key="1">
    <citation type="journal article" date="2019" name="Genome Biol. Evol.">
        <title>Insights into the evolution of the New World diploid cottons (Gossypium, subgenus Houzingenia) based on genome sequencing.</title>
        <authorList>
            <person name="Grover C.E."/>
            <person name="Arick M.A. 2nd"/>
            <person name="Thrash A."/>
            <person name="Conover J.L."/>
            <person name="Sanders W.S."/>
            <person name="Peterson D.G."/>
            <person name="Frelichowski J.E."/>
            <person name="Scheffler J.A."/>
            <person name="Scheffler B.E."/>
            <person name="Wendel J.F."/>
        </authorList>
    </citation>
    <scope>NUCLEOTIDE SEQUENCE [LARGE SCALE GENOMIC DNA]</scope>
    <source>
        <strain evidence="1">4</strain>
        <tissue evidence="1">Leaf</tissue>
    </source>
</reference>
<accession>A0A7J8ZBA7</accession>
<evidence type="ECO:0000313" key="1">
    <source>
        <dbReference type="EMBL" id="MBA0708634.1"/>
    </source>
</evidence>
<dbReference type="EMBL" id="JABEZV010000004">
    <property type="protein sequence ID" value="MBA0708634.1"/>
    <property type="molecule type" value="Genomic_DNA"/>
</dbReference>
<dbReference type="AlphaFoldDB" id="A0A7J8ZBA7"/>
<organism evidence="1 2">
    <name type="scientific">Gossypium laxum</name>
    <dbReference type="NCBI Taxonomy" id="34288"/>
    <lineage>
        <taxon>Eukaryota</taxon>
        <taxon>Viridiplantae</taxon>
        <taxon>Streptophyta</taxon>
        <taxon>Embryophyta</taxon>
        <taxon>Tracheophyta</taxon>
        <taxon>Spermatophyta</taxon>
        <taxon>Magnoliopsida</taxon>
        <taxon>eudicotyledons</taxon>
        <taxon>Gunneridae</taxon>
        <taxon>Pentapetalae</taxon>
        <taxon>rosids</taxon>
        <taxon>malvids</taxon>
        <taxon>Malvales</taxon>
        <taxon>Malvaceae</taxon>
        <taxon>Malvoideae</taxon>
        <taxon>Gossypium</taxon>
    </lineage>
</organism>
<keyword evidence="2" id="KW-1185">Reference proteome</keyword>
<gene>
    <name evidence="1" type="ORF">Golax_023731</name>
</gene>
<comment type="caution">
    <text evidence="1">The sequence shown here is derived from an EMBL/GenBank/DDBJ whole genome shotgun (WGS) entry which is preliminary data.</text>
</comment>
<sequence>YVAGFVNSQFCCFFSADSHFANVVDTILAKARDESSMLSPHQSNESQSPPLCRFLGWHKLNTNDSSVGDSDKDRAKSSLRGHEGHWVRGSVRLRVSLDGRCIYLRVVLELWAALHLAKSLDIVNVEIQLNATNVISLIKNIVNKSLSNHLFSSIFREFQQTTMKHAFKETSVLMRWLRYGEYMELVV</sequence>
<feature type="non-terminal residue" evidence="1">
    <location>
        <position position="1"/>
    </location>
</feature>